<dbReference type="InterPro" id="IPR021109">
    <property type="entry name" value="Peptidase_aspartic_dom_sf"/>
</dbReference>
<dbReference type="AlphaFoldDB" id="A0AB40CH72"/>
<evidence type="ECO:0000313" key="1">
    <source>
        <dbReference type="Proteomes" id="UP001515500"/>
    </source>
</evidence>
<dbReference type="GeneID" id="120276092"/>
<proteinExistence type="predicted"/>
<reference evidence="2" key="1">
    <citation type="submission" date="2025-08" db="UniProtKB">
        <authorList>
            <consortium name="RefSeq"/>
        </authorList>
    </citation>
    <scope>IDENTIFICATION</scope>
</reference>
<evidence type="ECO:0000313" key="2">
    <source>
        <dbReference type="RefSeq" id="XP_039138759.1"/>
    </source>
</evidence>
<sequence length="119" mass="13550">MTLQLADSSIRHLRGIIEDILVKVDKFIFPVDLMILDLDEDIEVKLILGSSFLAISKALIDVSNGRMKLRVGDKEVMFALSDAIKHPSTFDDTLYFLDKTDLIVDECVQEILHKEPFKE</sequence>
<dbReference type="RefSeq" id="XP_039138759.1">
    <property type="nucleotide sequence ID" value="XM_039282825.1"/>
</dbReference>
<dbReference type="PANTHER" id="PTHR33067:SF35">
    <property type="entry name" value="ASPARTIC PEPTIDASE DDI1-TYPE DOMAIN-CONTAINING PROTEIN"/>
    <property type="match status" value="1"/>
</dbReference>
<dbReference type="Gene3D" id="2.40.70.10">
    <property type="entry name" value="Acid Proteases"/>
    <property type="match status" value="1"/>
</dbReference>
<protein>
    <submittedName>
        <fullName evidence="2">Uncharacterized protein LOC120276092</fullName>
    </submittedName>
</protein>
<name>A0AB40CH72_DIOCR</name>
<keyword evidence="1" id="KW-1185">Reference proteome</keyword>
<dbReference type="Proteomes" id="UP001515500">
    <property type="component" value="Chromosome 14"/>
</dbReference>
<dbReference type="PANTHER" id="PTHR33067">
    <property type="entry name" value="RNA-DIRECTED DNA POLYMERASE-RELATED"/>
    <property type="match status" value="1"/>
</dbReference>
<gene>
    <name evidence="2" type="primary">LOC120276092</name>
</gene>
<organism evidence="1 2">
    <name type="scientific">Dioscorea cayennensis subsp. rotundata</name>
    <name type="common">White Guinea yam</name>
    <name type="synonym">Dioscorea rotundata</name>
    <dbReference type="NCBI Taxonomy" id="55577"/>
    <lineage>
        <taxon>Eukaryota</taxon>
        <taxon>Viridiplantae</taxon>
        <taxon>Streptophyta</taxon>
        <taxon>Embryophyta</taxon>
        <taxon>Tracheophyta</taxon>
        <taxon>Spermatophyta</taxon>
        <taxon>Magnoliopsida</taxon>
        <taxon>Liliopsida</taxon>
        <taxon>Dioscoreales</taxon>
        <taxon>Dioscoreaceae</taxon>
        <taxon>Dioscorea</taxon>
    </lineage>
</organism>
<accession>A0AB40CH72</accession>